<feature type="compositionally biased region" description="Gly residues" evidence="1">
    <location>
        <begin position="533"/>
        <end position="542"/>
    </location>
</feature>
<dbReference type="Gene3D" id="3.40.720.10">
    <property type="entry name" value="Alkaline Phosphatase, subunit A"/>
    <property type="match status" value="1"/>
</dbReference>
<reference evidence="3 4" key="1">
    <citation type="submission" date="2022-07" db="EMBL/GenBank/DDBJ databases">
        <title>Novel species in genus cellulomonas.</title>
        <authorList>
            <person name="Ye L."/>
        </authorList>
    </citation>
    <scope>NUCLEOTIDE SEQUENCE [LARGE SCALE GENOMIC DNA]</scope>
    <source>
        <strain evidence="4">zg-Y338</strain>
    </source>
</reference>
<keyword evidence="2" id="KW-0812">Transmembrane</keyword>
<dbReference type="SUPFAM" id="SSF53649">
    <property type="entry name" value="Alkaline phosphatase-like"/>
    <property type="match status" value="1"/>
</dbReference>
<dbReference type="InterPro" id="IPR002591">
    <property type="entry name" value="Phosphodiest/P_Trfase"/>
</dbReference>
<feature type="transmembrane region" description="Helical" evidence="2">
    <location>
        <begin position="52"/>
        <end position="70"/>
    </location>
</feature>
<feature type="transmembrane region" description="Helical" evidence="2">
    <location>
        <begin position="110"/>
        <end position="130"/>
    </location>
</feature>
<protein>
    <submittedName>
        <fullName evidence="3">Alkaline phosphatase family protein</fullName>
    </submittedName>
</protein>
<dbReference type="Pfam" id="PF01663">
    <property type="entry name" value="Phosphodiest"/>
    <property type="match status" value="1"/>
</dbReference>
<accession>A0ABY5KWT3</accession>
<feature type="transmembrane region" description="Helical" evidence="2">
    <location>
        <begin position="76"/>
        <end position="98"/>
    </location>
</feature>
<evidence type="ECO:0000313" key="4">
    <source>
        <dbReference type="Proteomes" id="UP001316189"/>
    </source>
</evidence>
<dbReference type="Proteomes" id="UP001316189">
    <property type="component" value="Chromosome"/>
</dbReference>
<dbReference type="InterPro" id="IPR017850">
    <property type="entry name" value="Alkaline_phosphatase_core_sf"/>
</dbReference>
<feature type="compositionally biased region" description="Basic and acidic residues" evidence="1">
    <location>
        <begin position="506"/>
        <end position="532"/>
    </location>
</feature>
<name>A0ABY5KWT3_9CELL</name>
<keyword evidence="2" id="KW-0472">Membrane</keyword>
<feature type="region of interest" description="Disordered" evidence="1">
    <location>
        <begin position="497"/>
        <end position="549"/>
    </location>
</feature>
<gene>
    <name evidence="3" type="ORF">NP064_10045</name>
</gene>
<sequence length="730" mass="76336">MSAGGPADGRRAWSPTVGDAADAALSLVTTAAGLAVAIAVVDGVRADNPFSVLLVAVVVALGDLLLRAPLRLLARVAGAMGALVAGLTAQVAVLWLGLRLVPGVELASTWSVAPVLLIAALVMAVGRWLWGVNDSEYVIADVLRRARAQARRAGAAPARSGADHREPGLLVVQLDGLGAAVLEQAIEGGLAPTLARWIHQGAHRSQRWWARVPSTTPASQAGLLHGDSTQIPAFRWWDRGLGRMVVTNHPVDAGIVEERLATGKGLLAGGGAAISTMFSGDAAVNQLVMSRSRTPGPDGRRAGLGPGTSYLRFFASPFVVARALILSVGEMVKELYQARRQKVRGVEPRVSRAGWYVILRGVSNVLLRDLNTALVAQHLVRGTPTIFVDLVDYDEIAHHAGPTRPEALRALEGLDRVIGVLERVLPVAGRDYRVVVLSDHGQSLGATFEQVTGRSLLDTVRALMDEPDATAVQAEAGEAWGPVNALLTSVFGRAGDRRPVMLGPDAEGHGVRRDGARRDGARRDGARRDGGRSGDGSSGGRSGRPAPQEPAEIAVAASGNLGLVWFPGSPRRLVLEEVQEHWPGLVAGLAATPGVGAVVVDTATRGLVAVGPRGLVLLEQDEAAEGEDPLVPLGPRARADLARAGRLPHTGDLLLVSSVEPTGHVHAFEGLVGSHGGLGGEQNVAVLVHPVELEVDEDLLEDVGGAPMIVGSEGVHVQLVRWAEQLGLRS</sequence>
<feature type="transmembrane region" description="Helical" evidence="2">
    <location>
        <begin position="20"/>
        <end position="40"/>
    </location>
</feature>
<evidence type="ECO:0000256" key="1">
    <source>
        <dbReference type="SAM" id="MobiDB-lite"/>
    </source>
</evidence>
<evidence type="ECO:0000256" key="2">
    <source>
        <dbReference type="SAM" id="Phobius"/>
    </source>
</evidence>
<keyword evidence="2" id="KW-1133">Transmembrane helix</keyword>
<evidence type="ECO:0000313" key="3">
    <source>
        <dbReference type="EMBL" id="UUI74163.1"/>
    </source>
</evidence>
<dbReference type="EMBL" id="CP101988">
    <property type="protein sequence ID" value="UUI74163.1"/>
    <property type="molecule type" value="Genomic_DNA"/>
</dbReference>
<dbReference type="RefSeq" id="WP_227569804.1">
    <property type="nucleotide sequence ID" value="NZ_CP101988.1"/>
</dbReference>
<keyword evidence="4" id="KW-1185">Reference proteome</keyword>
<organism evidence="3 4">
    <name type="scientific">Cellulomonas chengniuliangii</name>
    <dbReference type="NCBI Taxonomy" id="2968084"/>
    <lineage>
        <taxon>Bacteria</taxon>
        <taxon>Bacillati</taxon>
        <taxon>Actinomycetota</taxon>
        <taxon>Actinomycetes</taxon>
        <taxon>Micrococcales</taxon>
        <taxon>Cellulomonadaceae</taxon>
        <taxon>Cellulomonas</taxon>
    </lineage>
</organism>
<proteinExistence type="predicted"/>